<dbReference type="SUPFAM" id="SSF48498">
    <property type="entry name" value="Tetracyclin repressor-like, C-terminal domain"/>
    <property type="match status" value="1"/>
</dbReference>
<dbReference type="Gene3D" id="1.10.357.10">
    <property type="entry name" value="Tetracycline Repressor, domain 2"/>
    <property type="match status" value="1"/>
</dbReference>
<keyword evidence="7" id="KW-1185">Reference proteome</keyword>
<feature type="DNA-binding region" description="H-T-H motif" evidence="4">
    <location>
        <begin position="29"/>
        <end position="48"/>
    </location>
</feature>
<evidence type="ECO:0000256" key="3">
    <source>
        <dbReference type="ARBA" id="ARBA00023163"/>
    </source>
</evidence>
<sequence>MPTPERTSLDQIVAAAREILESEGLARLTMQAVADRVGVRAPSLYKRVRSRDDLIGLVTEATILDLGARLQALDGNADARADLASLARAFRAFAHERPAGYRLIFGWGPDAGQPRQDAFASAVAPLLRIAEKLAGPEHALSAARTITAWANGFVSMELAGAFKLGGSVDDAFEYGIAHLAAAFNRSELV</sequence>
<evidence type="ECO:0000256" key="4">
    <source>
        <dbReference type="PROSITE-ProRule" id="PRU00335"/>
    </source>
</evidence>
<evidence type="ECO:0000313" key="6">
    <source>
        <dbReference type="EMBL" id="SDZ60239.1"/>
    </source>
</evidence>
<evidence type="ECO:0000313" key="7">
    <source>
        <dbReference type="Proteomes" id="UP000199632"/>
    </source>
</evidence>
<dbReference type="RefSeq" id="WP_090801570.1">
    <property type="nucleotide sequence ID" value="NZ_BOND01000005.1"/>
</dbReference>
<protein>
    <submittedName>
        <fullName evidence="6">Transcriptional regulator, TetR family</fullName>
    </submittedName>
</protein>
<feature type="domain" description="HTH tetR-type" evidence="5">
    <location>
        <begin position="6"/>
        <end position="66"/>
    </location>
</feature>
<dbReference type="InterPro" id="IPR036271">
    <property type="entry name" value="Tet_transcr_reg_TetR-rel_C_sf"/>
</dbReference>
<accession>A0A1H3UEZ1</accession>
<dbReference type="PANTHER" id="PTHR30055:SF239">
    <property type="entry name" value="TRANSCRIPTIONAL REGULATORY PROTEIN"/>
    <property type="match status" value="1"/>
</dbReference>
<reference evidence="7" key="1">
    <citation type="submission" date="2016-10" db="EMBL/GenBank/DDBJ databases">
        <authorList>
            <person name="Varghese N."/>
            <person name="Submissions S."/>
        </authorList>
    </citation>
    <scope>NUCLEOTIDE SEQUENCE [LARGE SCALE GENOMIC DNA]</scope>
    <source>
        <strain evidence="7">DSM 44718</strain>
    </source>
</reference>
<dbReference type="OrthoDB" id="71867at2"/>
<organism evidence="6 7">
    <name type="scientific">Asanoa ishikariensis</name>
    <dbReference type="NCBI Taxonomy" id="137265"/>
    <lineage>
        <taxon>Bacteria</taxon>
        <taxon>Bacillati</taxon>
        <taxon>Actinomycetota</taxon>
        <taxon>Actinomycetes</taxon>
        <taxon>Micromonosporales</taxon>
        <taxon>Micromonosporaceae</taxon>
        <taxon>Asanoa</taxon>
    </lineage>
</organism>
<name>A0A1H3UEZ1_9ACTN</name>
<dbReference type="Gene3D" id="1.10.10.60">
    <property type="entry name" value="Homeodomain-like"/>
    <property type="match status" value="1"/>
</dbReference>
<proteinExistence type="predicted"/>
<dbReference type="PROSITE" id="PS50977">
    <property type="entry name" value="HTH_TETR_2"/>
    <property type="match status" value="1"/>
</dbReference>
<evidence type="ECO:0000256" key="2">
    <source>
        <dbReference type="ARBA" id="ARBA00023125"/>
    </source>
</evidence>
<keyword evidence="3" id="KW-0804">Transcription</keyword>
<dbReference type="GO" id="GO:0003700">
    <property type="term" value="F:DNA-binding transcription factor activity"/>
    <property type="evidence" value="ECO:0007669"/>
    <property type="project" value="TreeGrafter"/>
</dbReference>
<dbReference type="Proteomes" id="UP000199632">
    <property type="component" value="Unassembled WGS sequence"/>
</dbReference>
<dbReference type="EMBL" id="FNQB01000004">
    <property type="protein sequence ID" value="SDZ60239.1"/>
    <property type="molecule type" value="Genomic_DNA"/>
</dbReference>
<dbReference type="InterPro" id="IPR025996">
    <property type="entry name" value="MT1864/Rv1816-like_C"/>
</dbReference>
<dbReference type="InterPro" id="IPR009057">
    <property type="entry name" value="Homeodomain-like_sf"/>
</dbReference>
<dbReference type="InterPro" id="IPR001647">
    <property type="entry name" value="HTH_TetR"/>
</dbReference>
<evidence type="ECO:0000256" key="1">
    <source>
        <dbReference type="ARBA" id="ARBA00023015"/>
    </source>
</evidence>
<dbReference type="SUPFAM" id="SSF46689">
    <property type="entry name" value="Homeodomain-like"/>
    <property type="match status" value="1"/>
</dbReference>
<gene>
    <name evidence="6" type="ORF">SAMN05421684_7011</name>
</gene>
<dbReference type="InterPro" id="IPR050109">
    <property type="entry name" value="HTH-type_TetR-like_transc_reg"/>
</dbReference>
<evidence type="ECO:0000259" key="5">
    <source>
        <dbReference type="PROSITE" id="PS50977"/>
    </source>
</evidence>
<keyword evidence="1" id="KW-0805">Transcription regulation</keyword>
<dbReference type="STRING" id="137265.SAMN05421684_7011"/>
<dbReference type="Pfam" id="PF13305">
    <property type="entry name" value="TetR_C_33"/>
    <property type="match status" value="1"/>
</dbReference>
<dbReference type="PRINTS" id="PR00455">
    <property type="entry name" value="HTHTETR"/>
</dbReference>
<dbReference type="PANTHER" id="PTHR30055">
    <property type="entry name" value="HTH-TYPE TRANSCRIPTIONAL REGULATOR RUTR"/>
    <property type="match status" value="1"/>
</dbReference>
<keyword evidence="2 4" id="KW-0238">DNA-binding</keyword>
<dbReference type="GO" id="GO:0000976">
    <property type="term" value="F:transcription cis-regulatory region binding"/>
    <property type="evidence" value="ECO:0007669"/>
    <property type="project" value="TreeGrafter"/>
</dbReference>
<dbReference type="Pfam" id="PF00440">
    <property type="entry name" value="TetR_N"/>
    <property type="match status" value="1"/>
</dbReference>
<dbReference type="AlphaFoldDB" id="A0A1H3UEZ1"/>